<dbReference type="RefSeq" id="WP_189993784.1">
    <property type="nucleotide sequence ID" value="NZ_BMZS01000011.1"/>
</dbReference>
<dbReference type="Pfam" id="PF09335">
    <property type="entry name" value="VTT_dom"/>
    <property type="match status" value="1"/>
</dbReference>
<evidence type="ECO:0000313" key="4">
    <source>
        <dbReference type="Proteomes" id="UP000630353"/>
    </source>
</evidence>
<sequence>MLRPFYDWTLRVAGDKRADRWLALVAFVESSVFPIPPDVMIVPMVLADRRRAWRVATVATIASVIGGLFGYAIGSLFFEALGQPILDLYGYADKFAAFAGRYNEWGAWIVFGAGLTPFPYKVITIASGVTRLDLLVFVVASVLARGIRFYAVAGLLWWFGPPIRRFLDRYLGPVTVVFFVLLIGGFVALKYAV</sequence>
<proteinExistence type="predicted"/>
<dbReference type="InterPro" id="IPR051311">
    <property type="entry name" value="DedA_domain"/>
</dbReference>
<gene>
    <name evidence="3" type="ORF">GCM10017083_44530</name>
</gene>
<evidence type="ECO:0000313" key="3">
    <source>
        <dbReference type="EMBL" id="GHD59693.1"/>
    </source>
</evidence>
<keyword evidence="4" id="KW-1185">Reference proteome</keyword>
<evidence type="ECO:0000259" key="2">
    <source>
        <dbReference type="Pfam" id="PF09335"/>
    </source>
</evidence>
<comment type="caution">
    <text evidence="3">The sequence shown here is derived from an EMBL/GenBank/DDBJ whole genome shotgun (WGS) entry which is preliminary data.</text>
</comment>
<dbReference type="Proteomes" id="UP000630353">
    <property type="component" value="Unassembled WGS sequence"/>
</dbReference>
<reference evidence="3" key="1">
    <citation type="journal article" date="2014" name="Int. J. Syst. Evol. Microbiol.">
        <title>Complete genome sequence of Corynebacterium casei LMG S-19264T (=DSM 44701T), isolated from a smear-ripened cheese.</title>
        <authorList>
            <consortium name="US DOE Joint Genome Institute (JGI-PGF)"/>
            <person name="Walter F."/>
            <person name="Albersmeier A."/>
            <person name="Kalinowski J."/>
            <person name="Ruckert C."/>
        </authorList>
    </citation>
    <scope>NUCLEOTIDE SEQUENCE</scope>
    <source>
        <strain evidence="3">KCTC 42651</strain>
    </source>
</reference>
<dbReference type="PANTHER" id="PTHR42709:SF11">
    <property type="entry name" value="DEDA FAMILY PROTEIN"/>
    <property type="match status" value="1"/>
</dbReference>
<feature type="transmembrane region" description="Helical" evidence="1">
    <location>
        <begin position="20"/>
        <end position="46"/>
    </location>
</feature>
<feature type="transmembrane region" description="Helical" evidence="1">
    <location>
        <begin position="58"/>
        <end position="78"/>
    </location>
</feature>
<dbReference type="PANTHER" id="PTHR42709">
    <property type="entry name" value="ALKALINE PHOSPHATASE LIKE PROTEIN"/>
    <property type="match status" value="1"/>
</dbReference>
<evidence type="ECO:0000256" key="1">
    <source>
        <dbReference type="SAM" id="Phobius"/>
    </source>
</evidence>
<keyword evidence="1" id="KW-0472">Membrane</keyword>
<keyword evidence="1" id="KW-1133">Transmembrane helix</keyword>
<keyword evidence="1" id="KW-0812">Transmembrane</keyword>
<protein>
    <recommendedName>
        <fullName evidence="2">VTT domain-containing protein</fullName>
    </recommendedName>
</protein>
<feature type="transmembrane region" description="Helical" evidence="1">
    <location>
        <begin position="135"/>
        <end position="158"/>
    </location>
</feature>
<dbReference type="AlphaFoldDB" id="A0A918XWP7"/>
<feature type="transmembrane region" description="Helical" evidence="1">
    <location>
        <begin position="105"/>
        <end position="123"/>
    </location>
</feature>
<name>A0A918XWP7_9PROT</name>
<dbReference type="GO" id="GO:0005886">
    <property type="term" value="C:plasma membrane"/>
    <property type="evidence" value="ECO:0007669"/>
    <property type="project" value="TreeGrafter"/>
</dbReference>
<organism evidence="3 4">
    <name type="scientific">Thalassobaculum fulvum</name>
    <dbReference type="NCBI Taxonomy" id="1633335"/>
    <lineage>
        <taxon>Bacteria</taxon>
        <taxon>Pseudomonadati</taxon>
        <taxon>Pseudomonadota</taxon>
        <taxon>Alphaproteobacteria</taxon>
        <taxon>Rhodospirillales</taxon>
        <taxon>Thalassobaculaceae</taxon>
        <taxon>Thalassobaculum</taxon>
    </lineage>
</organism>
<feature type="transmembrane region" description="Helical" evidence="1">
    <location>
        <begin position="170"/>
        <end position="189"/>
    </location>
</feature>
<reference evidence="3" key="2">
    <citation type="submission" date="2020-09" db="EMBL/GenBank/DDBJ databases">
        <authorList>
            <person name="Sun Q."/>
            <person name="Kim S."/>
        </authorList>
    </citation>
    <scope>NUCLEOTIDE SEQUENCE</scope>
    <source>
        <strain evidence="3">KCTC 42651</strain>
    </source>
</reference>
<feature type="domain" description="VTT" evidence="2">
    <location>
        <begin position="51"/>
        <end position="153"/>
    </location>
</feature>
<dbReference type="EMBL" id="BMZS01000011">
    <property type="protein sequence ID" value="GHD59693.1"/>
    <property type="molecule type" value="Genomic_DNA"/>
</dbReference>
<dbReference type="InterPro" id="IPR032816">
    <property type="entry name" value="VTT_dom"/>
</dbReference>
<accession>A0A918XWP7</accession>